<comment type="subcellular location">
    <subcellularLocation>
        <location evidence="1">Cell membrane</location>
        <topology evidence="1">Multi-pass membrane protein</topology>
    </subcellularLocation>
</comment>
<evidence type="ECO:0000256" key="5">
    <source>
        <dbReference type="ARBA" id="ARBA00023136"/>
    </source>
</evidence>
<name>A0A448N0H9_9ACTN</name>
<dbReference type="PANTHER" id="PTHR30572">
    <property type="entry name" value="MEMBRANE COMPONENT OF TRANSPORTER-RELATED"/>
    <property type="match status" value="1"/>
</dbReference>
<keyword evidence="11" id="KW-1185">Reference proteome</keyword>
<gene>
    <name evidence="10" type="ORF">NCTC12967_02189</name>
</gene>
<feature type="transmembrane region" description="Helical" evidence="8">
    <location>
        <begin position="344"/>
        <end position="369"/>
    </location>
</feature>
<evidence type="ECO:0000256" key="4">
    <source>
        <dbReference type="ARBA" id="ARBA00022989"/>
    </source>
</evidence>
<dbReference type="Proteomes" id="UP000273044">
    <property type="component" value="Chromosome"/>
</dbReference>
<feature type="domain" description="ABC3 transporter permease C-terminal" evidence="9">
    <location>
        <begin position="639"/>
        <end position="758"/>
    </location>
</feature>
<evidence type="ECO:0000256" key="6">
    <source>
        <dbReference type="ARBA" id="ARBA00038076"/>
    </source>
</evidence>
<keyword evidence="4 8" id="KW-1133">Transmembrane helix</keyword>
<dbReference type="GO" id="GO:0005886">
    <property type="term" value="C:plasma membrane"/>
    <property type="evidence" value="ECO:0007669"/>
    <property type="project" value="UniProtKB-SubCell"/>
</dbReference>
<keyword evidence="3 8" id="KW-0812">Transmembrane</keyword>
<feature type="transmembrane region" description="Helical" evidence="8">
    <location>
        <begin position="632"/>
        <end position="656"/>
    </location>
</feature>
<keyword evidence="2" id="KW-1003">Cell membrane</keyword>
<dbReference type="GO" id="GO:0022857">
    <property type="term" value="F:transmembrane transporter activity"/>
    <property type="evidence" value="ECO:0007669"/>
    <property type="project" value="TreeGrafter"/>
</dbReference>
<comment type="similarity">
    <text evidence="6">Belongs to the ABC-4 integral membrane protein family.</text>
</comment>
<evidence type="ECO:0000259" key="9">
    <source>
        <dbReference type="Pfam" id="PF02687"/>
    </source>
</evidence>
<feature type="region of interest" description="Disordered" evidence="7">
    <location>
        <begin position="595"/>
        <end position="619"/>
    </location>
</feature>
<evidence type="ECO:0000313" key="11">
    <source>
        <dbReference type="Proteomes" id="UP000273044"/>
    </source>
</evidence>
<dbReference type="PANTHER" id="PTHR30572:SF4">
    <property type="entry name" value="ABC TRANSPORTER PERMEASE YTRF"/>
    <property type="match status" value="1"/>
</dbReference>
<feature type="domain" description="ABC3 transporter permease C-terminal" evidence="9">
    <location>
        <begin position="257"/>
        <end position="376"/>
    </location>
</feature>
<proteinExistence type="inferred from homology"/>
<evidence type="ECO:0000256" key="2">
    <source>
        <dbReference type="ARBA" id="ARBA00022475"/>
    </source>
</evidence>
<organism evidence="10 11">
    <name type="scientific">Arachnia propionica</name>
    <dbReference type="NCBI Taxonomy" id="1750"/>
    <lineage>
        <taxon>Bacteria</taxon>
        <taxon>Bacillati</taxon>
        <taxon>Actinomycetota</taxon>
        <taxon>Actinomycetes</taxon>
        <taxon>Propionibacteriales</taxon>
        <taxon>Propionibacteriaceae</taxon>
        <taxon>Arachnia</taxon>
    </lineage>
</organism>
<feature type="transmembrane region" description="Helical" evidence="8">
    <location>
        <begin position="298"/>
        <end position="324"/>
    </location>
</feature>
<evidence type="ECO:0000256" key="3">
    <source>
        <dbReference type="ARBA" id="ARBA00022692"/>
    </source>
</evidence>
<dbReference type="EMBL" id="LR134406">
    <property type="protein sequence ID" value="VEH70883.1"/>
    <property type="molecule type" value="Genomic_DNA"/>
</dbReference>
<sequence>MVSVATAILIRRNLKRHWGRLVTLGILTLLAAAVANLAMIVATGYNSNFDRRAQELGTTDLIVLDPLPRSPVAETLRADERVTEVDVQGLRGRWSSVKVGGTDLSSLFLFTPDQDWSRNQYRVTARAETTFDDGIVIPFTLASDYPLGETITIRADGQDHTFHVQGYLEATHFAGRSFGVMLFVTNPGVDVTGWTNQITLTSANVIADVDADKVLADTEAAVRASAGQDVQLSSASVALLRTGGGLGPGVFALSLLAFAAVLLLVVVIVLRTLIAEAISQDSTAIGALKAFGYRTGRIIASVALPYVLGGAAAALAGITLSYSVLPALSWQLSQQGAVVWSPGLNPFVGLVSAAVLLAPIALAAGLAALRVRSLSPVVALRGGLEAHDFRAQPFPLDRARGAVPERLGLGHSLVHPGRAAATTMVLALVLVFASFAVGMVRIQPNLAHFLVGDYADVTVERMHSEDVGATLEKIRQLPGVEKAYRHDSLTLTISGRQIAGRAVQDFDVLSSSAYEGREPRHDNEIAIGPRVADLTGAGIGDTIAVDFQGQSQDFLVVGLLQGSRRLGMFADLTYDGVRRIVPEHRPTGLWVFGRPGQSSGELRSQAEALTPSGSVGDMKQAMETESRPYSDMMLGLIATIVTLTVATTALVTGVVITTQIRQQARDFGVLKALGFASRQLRRQILAGLLPPLLLGATLGGVAGWFALAPGFGALLAGVGFRKVELGVEPWMILVVAVGVVLLGTLVAWGASARVKRISAYALITE</sequence>
<evidence type="ECO:0000256" key="7">
    <source>
        <dbReference type="SAM" id="MobiDB-lite"/>
    </source>
</evidence>
<feature type="transmembrane region" description="Helical" evidence="8">
    <location>
        <begin position="684"/>
        <end position="707"/>
    </location>
</feature>
<dbReference type="AlphaFoldDB" id="A0A448N0H9"/>
<evidence type="ECO:0000256" key="8">
    <source>
        <dbReference type="SAM" id="Phobius"/>
    </source>
</evidence>
<accession>A0A448N0H9</accession>
<dbReference type="Pfam" id="PF02687">
    <property type="entry name" value="FtsX"/>
    <property type="match status" value="2"/>
</dbReference>
<evidence type="ECO:0000313" key="10">
    <source>
        <dbReference type="EMBL" id="VEH70883.1"/>
    </source>
</evidence>
<dbReference type="InterPro" id="IPR050250">
    <property type="entry name" value="Macrolide_Exporter_MacB"/>
</dbReference>
<dbReference type="InterPro" id="IPR003838">
    <property type="entry name" value="ABC3_permease_C"/>
</dbReference>
<reference evidence="10 11" key="1">
    <citation type="submission" date="2018-12" db="EMBL/GenBank/DDBJ databases">
        <authorList>
            <consortium name="Pathogen Informatics"/>
        </authorList>
    </citation>
    <scope>NUCLEOTIDE SEQUENCE [LARGE SCALE GENOMIC DNA]</scope>
    <source>
        <strain evidence="10 11">NCTC12967</strain>
    </source>
</reference>
<feature type="transmembrane region" description="Helical" evidence="8">
    <location>
        <begin position="250"/>
        <end position="270"/>
    </location>
</feature>
<evidence type="ECO:0000256" key="1">
    <source>
        <dbReference type="ARBA" id="ARBA00004651"/>
    </source>
</evidence>
<feature type="transmembrane region" description="Helical" evidence="8">
    <location>
        <begin position="21"/>
        <end position="45"/>
    </location>
</feature>
<feature type="transmembrane region" description="Helical" evidence="8">
    <location>
        <begin position="419"/>
        <end position="440"/>
    </location>
</feature>
<feature type="transmembrane region" description="Helical" evidence="8">
    <location>
        <begin position="727"/>
        <end position="748"/>
    </location>
</feature>
<protein>
    <submittedName>
        <fullName evidence="10">FtsX-like permease family</fullName>
    </submittedName>
</protein>
<keyword evidence="5 8" id="KW-0472">Membrane</keyword>